<evidence type="ECO:0000256" key="2">
    <source>
        <dbReference type="SAM" id="MobiDB-lite"/>
    </source>
</evidence>
<comment type="caution">
    <text evidence="4">The sequence shown here is derived from an EMBL/GenBank/DDBJ whole genome shotgun (WGS) entry which is preliminary data.</text>
</comment>
<feature type="compositionally biased region" description="Polar residues" evidence="2">
    <location>
        <begin position="180"/>
        <end position="196"/>
    </location>
</feature>
<keyword evidence="5" id="KW-1185">Reference proteome</keyword>
<sequence length="417" mass="47183">MSQHSTAQAQYHGSIYYPPTKIRYPILRPVPKTEGTGSRLSHSPPPMQRTIPAIQVKPVSFKEDCSEVRSHCSMQSYSLPPFQQQWSCSDGWTAAASSCPPPSCCGPRPQYYTSHLDATHYMHSVYLPPLKSESVGSRRCSPRSFSSEESDTMSVDELNDEEEAGLPYVLSKFKLDRPQTPGSDYTNSSRPSTQSPEPILSMLPVETKQPPSSIVAPSAQRPITRDTASDRRKVARQIRRSPSPVLRDPVHTAALDDALRGARLADITVPQLRSLIKKLPIPTHLDGKWEEYTVYEIDLKDPKKDHRCTFDHQRCKYIGKKQLVQRHIEGVHLKIRQYKCPYCESAFHQETCAITHVSSIHLKVFPFQCKFCDKCFNDVARRHRHYQEAHGYVSKKTSRASKAKKSEVVPVESPDSP</sequence>
<gene>
    <name evidence="4" type="ORF">D9756_000636</name>
</gene>
<evidence type="ECO:0000256" key="1">
    <source>
        <dbReference type="PROSITE-ProRule" id="PRU00042"/>
    </source>
</evidence>
<dbReference type="PROSITE" id="PS00028">
    <property type="entry name" value="ZINC_FINGER_C2H2_1"/>
    <property type="match status" value="2"/>
</dbReference>
<dbReference type="SMART" id="SM00355">
    <property type="entry name" value="ZnF_C2H2"/>
    <property type="match status" value="2"/>
</dbReference>
<keyword evidence="1" id="KW-0479">Metal-binding</keyword>
<dbReference type="AlphaFoldDB" id="A0A8H5GGE1"/>
<dbReference type="EMBL" id="JAACJO010000001">
    <property type="protein sequence ID" value="KAF5364290.1"/>
    <property type="molecule type" value="Genomic_DNA"/>
</dbReference>
<reference evidence="4 5" key="1">
    <citation type="journal article" date="2020" name="ISME J.">
        <title>Uncovering the hidden diversity of litter-decomposition mechanisms in mushroom-forming fungi.</title>
        <authorList>
            <person name="Floudas D."/>
            <person name="Bentzer J."/>
            <person name="Ahren D."/>
            <person name="Johansson T."/>
            <person name="Persson P."/>
            <person name="Tunlid A."/>
        </authorList>
    </citation>
    <scope>NUCLEOTIDE SEQUENCE [LARGE SCALE GENOMIC DNA]</scope>
    <source>
        <strain evidence="4 5">CBS 146.42</strain>
    </source>
</reference>
<feature type="region of interest" description="Disordered" evidence="2">
    <location>
        <begin position="172"/>
        <end position="243"/>
    </location>
</feature>
<feature type="compositionally biased region" description="Basic and acidic residues" evidence="2">
    <location>
        <begin position="223"/>
        <end position="232"/>
    </location>
</feature>
<evidence type="ECO:0000313" key="4">
    <source>
        <dbReference type="EMBL" id="KAF5364290.1"/>
    </source>
</evidence>
<feature type="domain" description="C2H2-type" evidence="3">
    <location>
        <begin position="367"/>
        <end position="390"/>
    </location>
</feature>
<dbReference type="InterPro" id="IPR036236">
    <property type="entry name" value="Znf_C2H2_sf"/>
</dbReference>
<name>A0A8H5GGE1_9AGAR</name>
<accession>A0A8H5GGE1</accession>
<dbReference type="GO" id="GO:0008270">
    <property type="term" value="F:zinc ion binding"/>
    <property type="evidence" value="ECO:0007669"/>
    <property type="project" value="UniProtKB-KW"/>
</dbReference>
<keyword evidence="1" id="KW-0863">Zinc-finger</keyword>
<feature type="region of interest" description="Disordered" evidence="2">
    <location>
        <begin position="29"/>
        <end position="49"/>
    </location>
</feature>
<feature type="region of interest" description="Disordered" evidence="2">
    <location>
        <begin position="390"/>
        <end position="417"/>
    </location>
</feature>
<dbReference type="Gene3D" id="3.30.160.60">
    <property type="entry name" value="Classic Zinc Finger"/>
    <property type="match status" value="1"/>
</dbReference>
<evidence type="ECO:0000313" key="5">
    <source>
        <dbReference type="Proteomes" id="UP000559027"/>
    </source>
</evidence>
<feature type="region of interest" description="Disordered" evidence="2">
    <location>
        <begin position="132"/>
        <end position="158"/>
    </location>
</feature>
<feature type="domain" description="C2H2-type" evidence="3">
    <location>
        <begin position="338"/>
        <end position="366"/>
    </location>
</feature>
<dbReference type="SUPFAM" id="SSF57667">
    <property type="entry name" value="beta-beta-alpha zinc fingers"/>
    <property type="match status" value="1"/>
</dbReference>
<evidence type="ECO:0000259" key="3">
    <source>
        <dbReference type="PROSITE" id="PS50157"/>
    </source>
</evidence>
<organism evidence="4 5">
    <name type="scientific">Leucocoprinus leucothites</name>
    <dbReference type="NCBI Taxonomy" id="201217"/>
    <lineage>
        <taxon>Eukaryota</taxon>
        <taxon>Fungi</taxon>
        <taxon>Dikarya</taxon>
        <taxon>Basidiomycota</taxon>
        <taxon>Agaricomycotina</taxon>
        <taxon>Agaricomycetes</taxon>
        <taxon>Agaricomycetidae</taxon>
        <taxon>Agaricales</taxon>
        <taxon>Agaricineae</taxon>
        <taxon>Agaricaceae</taxon>
        <taxon>Leucocoprinus</taxon>
    </lineage>
</organism>
<dbReference type="InterPro" id="IPR013087">
    <property type="entry name" value="Znf_C2H2_type"/>
</dbReference>
<keyword evidence="1" id="KW-0862">Zinc</keyword>
<protein>
    <recommendedName>
        <fullName evidence="3">C2H2-type domain-containing protein</fullName>
    </recommendedName>
</protein>
<dbReference type="OrthoDB" id="654211at2759"/>
<dbReference type="Proteomes" id="UP000559027">
    <property type="component" value="Unassembled WGS sequence"/>
</dbReference>
<proteinExistence type="predicted"/>
<dbReference type="PROSITE" id="PS50157">
    <property type="entry name" value="ZINC_FINGER_C2H2_2"/>
    <property type="match status" value="2"/>
</dbReference>